<reference evidence="2 3" key="1">
    <citation type="submission" date="2007-04" db="EMBL/GenBank/DDBJ databases">
        <authorList>
            <person name="Fulton L."/>
            <person name="Clifton S."/>
            <person name="Fulton B."/>
            <person name="Xu J."/>
            <person name="Minx P."/>
            <person name="Pepin K.H."/>
            <person name="Johnson M."/>
            <person name="Thiruvilangam P."/>
            <person name="Bhonagiri V."/>
            <person name="Nash W.E."/>
            <person name="Mardis E.R."/>
            <person name="Wilson R.K."/>
        </authorList>
    </citation>
    <scope>NUCLEOTIDE SEQUENCE [LARGE SCALE GENOMIC DNA]</scope>
    <source>
        <strain evidence="2 3">ATCC 29799</strain>
    </source>
</reference>
<dbReference type="EMBL" id="AAXG02000002">
    <property type="protein sequence ID" value="EDN01876.1"/>
    <property type="molecule type" value="Genomic_DNA"/>
</dbReference>
<accession>A6NPV1</accession>
<sequence length="36" mass="4363">MEKSSFRGKRNKRGRRYISLREKRGYQPCRDCPESS</sequence>
<keyword evidence="3" id="KW-1185">Reference proteome</keyword>
<evidence type="ECO:0000313" key="2">
    <source>
        <dbReference type="EMBL" id="EDN01876.1"/>
    </source>
</evidence>
<proteinExistence type="predicted"/>
<feature type="region of interest" description="Disordered" evidence="1">
    <location>
        <begin position="1"/>
        <end position="36"/>
    </location>
</feature>
<feature type="compositionally biased region" description="Basic and acidic residues" evidence="1">
    <location>
        <begin position="19"/>
        <end position="36"/>
    </location>
</feature>
<dbReference type="Proteomes" id="UP000003639">
    <property type="component" value="Unassembled WGS sequence"/>
</dbReference>
<dbReference type="STRING" id="411467.BACCAP_00218"/>
<reference evidence="2 3" key="2">
    <citation type="submission" date="2007-06" db="EMBL/GenBank/DDBJ databases">
        <title>Draft genome sequence of Pseudoflavonifractor capillosus ATCC 29799.</title>
        <authorList>
            <person name="Sudarsanam P."/>
            <person name="Ley R."/>
            <person name="Guruge J."/>
            <person name="Turnbaugh P.J."/>
            <person name="Mahowald M."/>
            <person name="Liep D."/>
            <person name="Gordon J."/>
        </authorList>
    </citation>
    <scope>NUCLEOTIDE SEQUENCE [LARGE SCALE GENOMIC DNA]</scope>
    <source>
        <strain evidence="2 3">ATCC 29799</strain>
    </source>
</reference>
<name>A6NPV1_9FIRM</name>
<feature type="compositionally biased region" description="Basic residues" evidence="1">
    <location>
        <begin position="1"/>
        <end position="18"/>
    </location>
</feature>
<evidence type="ECO:0000313" key="3">
    <source>
        <dbReference type="Proteomes" id="UP000003639"/>
    </source>
</evidence>
<protein>
    <submittedName>
        <fullName evidence="2">Uncharacterized protein</fullName>
    </submittedName>
</protein>
<comment type="caution">
    <text evidence="2">The sequence shown here is derived from an EMBL/GenBank/DDBJ whole genome shotgun (WGS) entry which is preliminary data.</text>
</comment>
<dbReference type="AlphaFoldDB" id="A6NPV1"/>
<evidence type="ECO:0000256" key="1">
    <source>
        <dbReference type="SAM" id="MobiDB-lite"/>
    </source>
</evidence>
<gene>
    <name evidence="2" type="ORF">BACCAP_00218</name>
</gene>
<organism evidence="2 3">
    <name type="scientific">Pseudoflavonifractor capillosus ATCC 29799</name>
    <dbReference type="NCBI Taxonomy" id="411467"/>
    <lineage>
        <taxon>Bacteria</taxon>
        <taxon>Bacillati</taxon>
        <taxon>Bacillota</taxon>
        <taxon>Clostridia</taxon>
        <taxon>Eubacteriales</taxon>
        <taxon>Oscillospiraceae</taxon>
        <taxon>Pseudoflavonifractor</taxon>
    </lineage>
</organism>